<keyword evidence="2" id="KW-1185">Reference proteome</keyword>
<name>A0A543NM56_9ACTN</name>
<evidence type="ECO:0000313" key="1">
    <source>
        <dbReference type="EMBL" id="TQN32916.1"/>
    </source>
</evidence>
<dbReference type="OrthoDB" id="3577809at2"/>
<proteinExistence type="predicted"/>
<protein>
    <submittedName>
        <fullName evidence="1">Uncharacterized protein</fullName>
    </submittedName>
</protein>
<gene>
    <name evidence="1" type="ORF">FHX37_2904</name>
</gene>
<comment type="caution">
    <text evidence="1">The sequence shown here is derived from an EMBL/GenBank/DDBJ whole genome shotgun (WGS) entry which is preliminary data.</text>
</comment>
<dbReference type="AlphaFoldDB" id="A0A543NM56"/>
<dbReference type="Proteomes" id="UP000317422">
    <property type="component" value="Unassembled WGS sequence"/>
</dbReference>
<dbReference type="RefSeq" id="WP_141924354.1">
    <property type="nucleotide sequence ID" value="NZ_VFQC01000001.1"/>
</dbReference>
<organism evidence="1 2">
    <name type="scientific">Haloactinospora alba</name>
    <dbReference type="NCBI Taxonomy" id="405555"/>
    <lineage>
        <taxon>Bacteria</taxon>
        <taxon>Bacillati</taxon>
        <taxon>Actinomycetota</taxon>
        <taxon>Actinomycetes</taxon>
        <taxon>Streptosporangiales</taxon>
        <taxon>Nocardiopsidaceae</taxon>
        <taxon>Haloactinospora</taxon>
    </lineage>
</organism>
<reference evidence="1 2" key="1">
    <citation type="submission" date="2019-06" db="EMBL/GenBank/DDBJ databases">
        <title>Sequencing the genomes of 1000 actinobacteria strains.</title>
        <authorList>
            <person name="Klenk H.-P."/>
        </authorList>
    </citation>
    <scope>NUCLEOTIDE SEQUENCE [LARGE SCALE GENOMIC DNA]</scope>
    <source>
        <strain evidence="1 2">DSM 45015</strain>
    </source>
</reference>
<sequence>MELARIAGDCPDRRTCPTLYETDRDTVLVQGYELPPEEHTRLAVPEGESVVEIPKSLLQEAARADRV</sequence>
<accession>A0A543NM56</accession>
<evidence type="ECO:0000313" key="2">
    <source>
        <dbReference type="Proteomes" id="UP000317422"/>
    </source>
</evidence>
<dbReference type="EMBL" id="VFQC01000001">
    <property type="protein sequence ID" value="TQN32916.1"/>
    <property type="molecule type" value="Genomic_DNA"/>
</dbReference>